<sequence length="801" mass="89552">MITSKPTHVISQVFDHLGDKRSAVREDIINIITFALLTFPSYEFDLKTIAATVVPTLVDPKRRVRQAALECVAVLAAFMGPSKAAPLIRSIELLESHFEKGTGVLHAVQARLSRRQLPRITSDGLIEYSVHIPYPAGRFSVNHQNSKKLWIRCGLDTGWIRLVDLSSSNSFPNSPSYRASPVSIYGTSIMQNYNDNNIADKDAHPERRSSRNQNNRSNIRSRSEENERQNEVKNFDRSRTELDLKGILSREPSAKDTKYRRDFDTVSNIEEEEDSKEVSKEDSELPRLIGTKSQASTASSSATRDSGISLNDLKLLEDHTPPIHQRRTPKKLELISVNDLPVKGTALPLTNRRHSISSNKSGKSNRDSDDSFGFAESRKTLCPFLSKISRFKSEESVSTNSTPFSRTSTQSNSYDYDDDFTSDESELFGKIRNSRIPIKRNSSLRRKKSVMKNYINFKNEITIPINGHGSNRIVVGEPLPKASETLFLRPPCSEIIRSRSPSLEPKISTPSLPSSSKIEQFSDGNKVSSPLTLNNNNTLIPTIHNNQRKSASSTTSSSLSTTLLPSNHSLKTPITHKSPIEGYPSYKVPHPNPNGLLRITLGELASNDWETNINGLVDAYRMVVYHSELLHSDVKEVTSAILKQVKNLRSQVCRLAVLVLGEYFQKLKKNMETDLEKTAGTLISKTGETNRFLPYSIERLGCSKALSGVKDLTDKLIPAIAKLSQDGSQDARLYAKSGLRILIEHPDFDRILKKNVTPNNLRNVEKIVDGIRHPNSKRSSIGKLNSRNLRSNASRSSRQTV</sequence>
<dbReference type="GO" id="GO:0000226">
    <property type="term" value="P:microtubule cytoskeleton organization"/>
    <property type="evidence" value="ECO:0007669"/>
    <property type="project" value="TreeGrafter"/>
</dbReference>
<feature type="region of interest" description="Disordered" evidence="1">
    <location>
        <begin position="256"/>
        <end position="305"/>
    </location>
</feature>
<feature type="compositionally biased region" description="Polar residues" evidence="1">
    <location>
        <begin position="396"/>
        <end position="414"/>
    </location>
</feature>
<feature type="compositionally biased region" description="Basic and acidic residues" evidence="1">
    <location>
        <begin position="276"/>
        <end position="285"/>
    </location>
</feature>
<name>A0A7R8H007_LEPSM</name>
<feature type="compositionally biased region" description="Basic and acidic residues" evidence="1">
    <location>
        <begin position="198"/>
        <end position="209"/>
    </location>
</feature>
<dbReference type="AlphaFoldDB" id="A0A7R8H007"/>
<feature type="region of interest" description="Disordered" evidence="1">
    <location>
        <begin position="346"/>
        <end position="372"/>
    </location>
</feature>
<feature type="compositionally biased region" description="Polar residues" evidence="1">
    <location>
        <begin position="508"/>
        <end position="529"/>
    </location>
</feature>
<protein>
    <submittedName>
        <fullName evidence="2">TOG array regulator of axonemal microtubules protein 1</fullName>
    </submittedName>
</protein>
<dbReference type="PANTHER" id="PTHR21567">
    <property type="entry name" value="CLASP"/>
    <property type="match status" value="1"/>
</dbReference>
<dbReference type="GO" id="GO:0005881">
    <property type="term" value="C:cytoplasmic microtubule"/>
    <property type="evidence" value="ECO:0007669"/>
    <property type="project" value="TreeGrafter"/>
</dbReference>
<evidence type="ECO:0000313" key="3">
    <source>
        <dbReference type="Proteomes" id="UP000675881"/>
    </source>
</evidence>
<feature type="compositionally biased region" description="Low complexity" evidence="1">
    <location>
        <begin position="211"/>
        <end position="220"/>
    </location>
</feature>
<feature type="region of interest" description="Disordered" evidence="1">
    <location>
        <begin position="499"/>
        <end position="573"/>
    </location>
</feature>
<keyword evidence="3" id="KW-1185">Reference proteome</keyword>
<feature type="compositionally biased region" description="Low complexity" evidence="1">
    <location>
        <begin position="530"/>
        <end position="570"/>
    </location>
</feature>
<dbReference type="PANTHER" id="PTHR21567:SF87">
    <property type="entry name" value="CRESCERIN-LIKE PROTEIN CHE-12"/>
    <property type="match status" value="1"/>
</dbReference>
<dbReference type="InterPro" id="IPR011989">
    <property type="entry name" value="ARM-like"/>
</dbReference>
<dbReference type="EMBL" id="HG994580">
    <property type="protein sequence ID" value="CAF2760553.1"/>
    <property type="molecule type" value="Genomic_DNA"/>
</dbReference>
<evidence type="ECO:0000256" key="1">
    <source>
        <dbReference type="SAM" id="MobiDB-lite"/>
    </source>
</evidence>
<dbReference type="Gene3D" id="1.25.10.10">
    <property type="entry name" value="Leucine-rich Repeat Variant"/>
    <property type="match status" value="2"/>
</dbReference>
<feature type="compositionally biased region" description="Low complexity" evidence="1">
    <location>
        <begin position="291"/>
        <end position="303"/>
    </location>
</feature>
<accession>A0A7R8H007</accession>
<reference evidence="2" key="1">
    <citation type="submission" date="2021-02" db="EMBL/GenBank/DDBJ databases">
        <authorList>
            <person name="Bekaert M."/>
        </authorList>
    </citation>
    <scope>NUCLEOTIDE SEQUENCE</scope>
    <source>
        <strain evidence="2">IoA-00</strain>
    </source>
</reference>
<organism evidence="2 3">
    <name type="scientific">Lepeophtheirus salmonis</name>
    <name type="common">Salmon louse</name>
    <name type="synonym">Caligus salmonis</name>
    <dbReference type="NCBI Taxonomy" id="72036"/>
    <lineage>
        <taxon>Eukaryota</taxon>
        <taxon>Metazoa</taxon>
        <taxon>Ecdysozoa</taxon>
        <taxon>Arthropoda</taxon>
        <taxon>Crustacea</taxon>
        <taxon>Multicrustacea</taxon>
        <taxon>Hexanauplia</taxon>
        <taxon>Copepoda</taxon>
        <taxon>Siphonostomatoida</taxon>
        <taxon>Caligidae</taxon>
        <taxon>Lepeophtheirus</taxon>
    </lineage>
</organism>
<evidence type="ECO:0000313" key="2">
    <source>
        <dbReference type="EMBL" id="CAF2760553.1"/>
    </source>
</evidence>
<feature type="compositionally biased region" description="Basic and acidic residues" evidence="1">
    <location>
        <begin position="221"/>
        <end position="237"/>
    </location>
</feature>
<dbReference type="OrthoDB" id="63891at2759"/>
<feature type="region of interest" description="Disordered" evidence="1">
    <location>
        <begin position="396"/>
        <end position="416"/>
    </location>
</feature>
<feature type="region of interest" description="Disordered" evidence="1">
    <location>
        <begin position="195"/>
        <end position="237"/>
    </location>
</feature>
<dbReference type="Proteomes" id="UP000675881">
    <property type="component" value="Chromosome 1"/>
</dbReference>
<dbReference type="GO" id="GO:0008017">
    <property type="term" value="F:microtubule binding"/>
    <property type="evidence" value="ECO:0007669"/>
    <property type="project" value="TreeGrafter"/>
</dbReference>
<dbReference type="InterPro" id="IPR016024">
    <property type="entry name" value="ARM-type_fold"/>
</dbReference>
<proteinExistence type="predicted"/>
<feature type="compositionally biased region" description="Low complexity" evidence="1">
    <location>
        <begin position="784"/>
        <end position="801"/>
    </location>
</feature>
<feature type="region of interest" description="Disordered" evidence="1">
    <location>
        <begin position="773"/>
        <end position="801"/>
    </location>
</feature>
<dbReference type="SUPFAM" id="SSF48371">
    <property type="entry name" value="ARM repeat"/>
    <property type="match status" value="1"/>
</dbReference>
<gene>
    <name evidence="2" type="ORF">LSAA_1806</name>
</gene>